<dbReference type="PROSITE" id="PS51194">
    <property type="entry name" value="HELICASE_CTER"/>
    <property type="match status" value="1"/>
</dbReference>
<dbReference type="GO" id="GO:0005524">
    <property type="term" value="F:ATP binding"/>
    <property type="evidence" value="ECO:0007669"/>
    <property type="project" value="InterPro"/>
</dbReference>
<evidence type="ECO:0000259" key="1">
    <source>
        <dbReference type="PROSITE" id="PS51192"/>
    </source>
</evidence>
<accession>A0AAW5EVQ4</accession>
<feature type="domain" description="Helicase ATP-binding" evidence="1">
    <location>
        <begin position="238"/>
        <end position="388"/>
    </location>
</feature>
<dbReference type="AlphaFoldDB" id="A0AAW5EVQ4"/>
<dbReference type="Pfam" id="PF13091">
    <property type="entry name" value="PLDc_2"/>
    <property type="match status" value="1"/>
</dbReference>
<dbReference type="InterPro" id="IPR025202">
    <property type="entry name" value="PLD-like_dom"/>
</dbReference>
<dbReference type="Pfam" id="PF04851">
    <property type="entry name" value="ResIII"/>
    <property type="match status" value="1"/>
</dbReference>
<comment type="caution">
    <text evidence="3">The sequence shown here is derived from an EMBL/GenBank/DDBJ whole genome shotgun (WGS) entry which is preliminary data.</text>
</comment>
<dbReference type="InterPro" id="IPR027417">
    <property type="entry name" value="P-loop_NTPase"/>
</dbReference>
<dbReference type="EMBL" id="JAINVB010000001">
    <property type="protein sequence ID" value="MCK0084349.1"/>
    <property type="molecule type" value="Genomic_DNA"/>
</dbReference>
<dbReference type="Pfam" id="PF00271">
    <property type="entry name" value="Helicase_C"/>
    <property type="match status" value="1"/>
</dbReference>
<dbReference type="PANTHER" id="PTHR47396:SF1">
    <property type="entry name" value="ATP-DEPENDENT HELICASE IRC3-RELATED"/>
    <property type="match status" value="1"/>
</dbReference>
<dbReference type="GO" id="GO:0004386">
    <property type="term" value="F:helicase activity"/>
    <property type="evidence" value="ECO:0007669"/>
    <property type="project" value="UniProtKB-KW"/>
</dbReference>
<dbReference type="GO" id="GO:0003677">
    <property type="term" value="F:DNA binding"/>
    <property type="evidence" value="ECO:0007669"/>
    <property type="project" value="InterPro"/>
</dbReference>
<proteinExistence type="predicted"/>
<dbReference type="CDD" id="cd18032">
    <property type="entry name" value="DEXHc_RE_I_III_res"/>
    <property type="match status" value="1"/>
</dbReference>
<organism evidence="3 4">
    <name type="scientific">Clostridium symbiosum</name>
    <name type="common">Bacteroides symbiosus</name>
    <dbReference type="NCBI Taxonomy" id="1512"/>
    <lineage>
        <taxon>Bacteria</taxon>
        <taxon>Bacillati</taxon>
        <taxon>Bacillota</taxon>
        <taxon>Clostridia</taxon>
        <taxon>Lachnospirales</taxon>
        <taxon>Lachnospiraceae</taxon>
        <taxon>Otoolea</taxon>
    </lineage>
</organism>
<dbReference type="SMART" id="SM00490">
    <property type="entry name" value="HELICc"/>
    <property type="match status" value="1"/>
</dbReference>
<dbReference type="PANTHER" id="PTHR47396">
    <property type="entry name" value="TYPE I RESTRICTION ENZYME ECOKI R PROTEIN"/>
    <property type="match status" value="1"/>
</dbReference>
<dbReference type="SUPFAM" id="SSF56024">
    <property type="entry name" value="Phospholipase D/nuclease"/>
    <property type="match status" value="1"/>
</dbReference>
<gene>
    <name evidence="3" type="ORF">K5I21_00365</name>
</gene>
<protein>
    <submittedName>
        <fullName evidence="3">DEAD/DEAH box helicase family protein</fullName>
    </submittedName>
</protein>
<dbReference type="GO" id="GO:0016787">
    <property type="term" value="F:hydrolase activity"/>
    <property type="evidence" value="ECO:0007669"/>
    <property type="project" value="InterPro"/>
</dbReference>
<dbReference type="InterPro" id="IPR006935">
    <property type="entry name" value="Helicase/UvrB_N"/>
</dbReference>
<evidence type="ECO:0000259" key="2">
    <source>
        <dbReference type="PROSITE" id="PS51194"/>
    </source>
</evidence>
<dbReference type="SUPFAM" id="SSF52540">
    <property type="entry name" value="P-loop containing nucleoside triphosphate hydrolases"/>
    <property type="match status" value="1"/>
</dbReference>
<dbReference type="Proteomes" id="UP001203136">
    <property type="component" value="Unassembled WGS sequence"/>
</dbReference>
<dbReference type="SMART" id="SM00487">
    <property type="entry name" value="DEXDc"/>
    <property type="match status" value="1"/>
</dbReference>
<sequence>MAELNFTEKELENRETMLWKDERCEAITGGENKNRFLLYQLKYSMMNADRIDIIVSFLMESGVRMLLKDLQRALERGTRIRILTGNYLGITQPGALYLIKDALGDQIDLRFYKEKERSFHPKAYIFHKKEFGEIYIGSSNVSRSALTSGIEWNYHFDVFRDKDNFNRFFENFEDLFYNHSIVIDDEVLKQYSKEWKKPALQKDLDRYDNVSKDSRDTEAQMLFQPRGAQIEALYALKNSRREGADKGLVYAATGVGKTYLAAFDSAGFEKVLFVAHREEILRQAAKSFQNVRHSQDYGFFTGKEKTVGKSVIFASVATLGRQAYLHDRYFAEDYFDYIVIDEFHHAVTEQYKRIMAYFKPKFLLGLTATPERMDGRSIYELCDYNVPYQISLQDAVNKGMLVPFHYYGVYDETVDYSGIRKVKGKYDEEELTRELLVNKRYALIYKHYMKYRSQKALGFCCSRKHAEEMAKEFCLRDIPAAAVYSNSDGGYSEDRSVALRKLEHGEIKVIFSVDMFNEGLDISDIDMVMFLRPTESPVVFLQQLGRGLRKSRGKDFLNVLDFIGNYEKAGSAPFLLSGRPYSSAEAGRMQQSDFTFPDDCVVDFDMRLIDLFQEMAKKRAKKDDRVREEYFRIKELLDGRVPSRMELFTYMEDEVYQICSEVKNSPFKHYLRYLDSLKELGAEEEAVYHSIGNELLEMMETTKMTKSYKMPVLMAFYNDGDIKMEIDEEDIYRSDMTFYYTANNWKDLEKDKSTRDFRTWDKKRWVSEALKNPVRFLMESGNGFFIKKEGAVLALSEQLHDAVKQSGFAEQMKDIIEYRVMDYYRNRYEAI</sequence>
<dbReference type="InterPro" id="IPR050742">
    <property type="entry name" value="Helicase_Restrict-Modif_Enz"/>
</dbReference>
<keyword evidence="3" id="KW-0067">ATP-binding</keyword>
<dbReference type="CDD" id="cd09205">
    <property type="entry name" value="PLDc_N_DEXD_b3"/>
    <property type="match status" value="1"/>
</dbReference>
<evidence type="ECO:0000313" key="3">
    <source>
        <dbReference type="EMBL" id="MCK0084349.1"/>
    </source>
</evidence>
<keyword evidence="3" id="KW-0547">Nucleotide-binding</keyword>
<dbReference type="PROSITE" id="PS51192">
    <property type="entry name" value="HELICASE_ATP_BIND_1"/>
    <property type="match status" value="1"/>
</dbReference>
<dbReference type="InterPro" id="IPR014001">
    <property type="entry name" value="Helicase_ATP-bd"/>
</dbReference>
<reference evidence="3" key="1">
    <citation type="journal article" date="2022" name="Cell Host Microbe">
        <title>Colonization of the live biotherapeutic product VE303 and modulation of the microbiota and metabolites in healthy volunteers.</title>
        <authorList>
            <person name="Dsouza M."/>
            <person name="Menon R."/>
            <person name="Crossette E."/>
            <person name="Bhattarai S.K."/>
            <person name="Schneider J."/>
            <person name="Kim Y.G."/>
            <person name="Reddy S."/>
            <person name="Caballero S."/>
            <person name="Felix C."/>
            <person name="Cornacchione L."/>
            <person name="Hendrickson J."/>
            <person name="Watson A.R."/>
            <person name="Minot S.S."/>
            <person name="Greenfield N."/>
            <person name="Schopf L."/>
            <person name="Szabady R."/>
            <person name="Patarroyo J."/>
            <person name="Smith W."/>
            <person name="Harrison P."/>
            <person name="Kuijper E.J."/>
            <person name="Kelly C.P."/>
            <person name="Olle B."/>
            <person name="Bobilev D."/>
            <person name="Silber J.L."/>
            <person name="Bucci V."/>
            <person name="Roberts B."/>
            <person name="Faith J."/>
            <person name="Norman J.M."/>
        </authorList>
    </citation>
    <scope>NUCLEOTIDE SEQUENCE</scope>
    <source>
        <strain evidence="3">VE303-04</strain>
    </source>
</reference>
<keyword evidence="3" id="KW-0347">Helicase</keyword>
<dbReference type="Gene3D" id="3.30.870.10">
    <property type="entry name" value="Endonuclease Chain A"/>
    <property type="match status" value="1"/>
</dbReference>
<dbReference type="CDD" id="cd18799">
    <property type="entry name" value="SF2_C_EcoAI-like"/>
    <property type="match status" value="1"/>
</dbReference>
<dbReference type="GO" id="GO:0005829">
    <property type="term" value="C:cytosol"/>
    <property type="evidence" value="ECO:0007669"/>
    <property type="project" value="TreeGrafter"/>
</dbReference>
<name>A0AAW5EVQ4_CLOSY</name>
<keyword evidence="3" id="KW-0378">Hydrolase</keyword>
<evidence type="ECO:0000313" key="4">
    <source>
        <dbReference type="Proteomes" id="UP001203136"/>
    </source>
</evidence>
<feature type="domain" description="Helicase C-terminal" evidence="2">
    <location>
        <begin position="443"/>
        <end position="587"/>
    </location>
</feature>
<dbReference type="InterPro" id="IPR001650">
    <property type="entry name" value="Helicase_C-like"/>
</dbReference>
<dbReference type="Gene3D" id="3.40.50.300">
    <property type="entry name" value="P-loop containing nucleotide triphosphate hydrolases"/>
    <property type="match status" value="2"/>
</dbReference>
<dbReference type="RefSeq" id="WP_055175731.1">
    <property type="nucleotide sequence ID" value="NZ_CABHNX010000251.1"/>
</dbReference>